<dbReference type="Gene3D" id="3.30.420.10">
    <property type="entry name" value="Ribonuclease H-like superfamily/Ribonuclease H"/>
    <property type="match status" value="1"/>
</dbReference>
<dbReference type="EMBL" id="MBEV02000001">
    <property type="protein sequence ID" value="MUP03494.1"/>
    <property type="molecule type" value="Genomic_DNA"/>
</dbReference>
<dbReference type="SUPFAM" id="SSF50610">
    <property type="entry name" value="mu transposase, C-terminal domain"/>
    <property type="match status" value="1"/>
</dbReference>
<dbReference type="InterPro" id="IPR009061">
    <property type="entry name" value="DNA-bd_dom_put_sf"/>
</dbReference>
<dbReference type="InterPro" id="IPR001584">
    <property type="entry name" value="Integrase_cat-core"/>
</dbReference>
<dbReference type="RefSeq" id="WP_070166668.1">
    <property type="nucleotide sequence ID" value="NZ_CP118259.1"/>
</dbReference>
<dbReference type="PROSITE" id="PS50994">
    <property type="entry name" value="INTEGRASE"/>
    <property type="match status" value="1"/>
</dbReference>
<evidence type="ECO:0000259" key="1">
    <source>
        <dbReference type="PROSITE" id="PS50994"/>
    </source>
</evidence>
<feature type="domain" description="HTH Mu-type" evidence="2">
    <location>
        <begin position="1"/>
        <end position="80"/>
    </location>
</feature>
<dbReference type="SUPFAM" id="SSF46955">
    <property type="entry name" value="Putative DNA-binding domain"/>
    <property type="match status" value="1"/>
</dbReference>
<proteinExistence type="predicted"/>
<evidence type="ECO:0000313" key="4">
    <source>
        <dbReference type="Proteomes" id="UP000175993"/>
    </source>
</evidence>
<sequence>MTFLTAKEIADAGVRLKLRALPHTKRGVQDHIDRHDWKSLSDDLCRKRAGREGGGGFEFHISLLPEALQAALHGERVRELVTASQQATKSKEVTAREKLSTATLSARQRDVMNARSAILSAIEMHQIISGLSLRQAIYSFLADPAALDVSETILITANDRTSGKAVVSRATLYEWFKLRDTVGLGALAPLPTKEKQEVPSWFWQFLRFYAQPTKPCLTDALENYCKALPSHIMPPNYDQVRRLMARLGNVEKHRGREGSLTLKSRMAFTMRSTADLLPGCVYTADGKTFDAEIAHPIHGQPFRPEITSIVDVATRKCVGFSFGLAENTIGVVDALRYACEQNGIPAIFYVDRGPGFKNDVLDNELTGVTERLGITKLHSLPQNSQARGIIERFNGSVWNPLSKEFETYIGADMDRQARQKSFKTTRKDIKQFGASSRLPTWQDFLTACVNAVASYNAKPHSSLPGKMSPNQMWEYHVSTGFEIVPVLEHEKNDLFRPYVKRRTRRAMIEWLTNTYFHMALEEFHGDDVLVGYDIHDASKVWVREIERRDGEELMGRLICVAVFAGNEERYIPLTMERAAIEKRAASRARRLTDHLAEVDAELSPARYLEATAQQPIQMIDVTPEPVSAGPTLVVSNGQEISQSPPVASDQPRKRGFATDEELAAWALDHPDQVTSTHVRVLRSALQRPGSIELLRLSGIDLDALRNLIRAAA</sequence>
<dbReference type="InterPro" id="IPR009004">
    <property type="entry name" value="Transposase_Mu_C"/>
</dbReference>
<dbReference type="InterPro" id="IPR003314">
    <property type="entry name" value="Mu-type_HTH"/>
</dbReference>
<dbReference type="Gene3D" id="1.10.10.10">
    <property type="entry name" value="Winged helix-like DNA-binding domain superfamily/Winged helix DNA-binding domain"/>
    <property type="match status" value="1"/>
</dbReference>
<dbReference type="Proteomes" id="UP000175993">
    <property type="component" value="Unassembled WGS sequence"/>
</dbReference>
<dbReference type="InterPro" id="IPR036388">
    <property type="entry name" value="WH-like_DNA-bd_sf"/>
</dbReference>
<comment type="caution">
    <text evidence="3">The sequence shown here is derived from an EMBL/GenBank/DDBJ whole genome shotgun (WGS) entry which is preliminary data.</text>
</comment>
<gene>
    <name evidence="3" type="ORF">BBI04_001460</name>
</gene>
<dbReference type="InterPro" id="IPR036397">
    <property type="entry name" value="RNaseH_sf"/>
</dbReference>
<evidence type="ECO:0000313" key="3">
    <source>
        <dbReference type="EMBL" id="MUP03494.1"/>
    </source>
</evidence>
<protein>
    <submittedName>
        <fullName evidence="3">DDE-type integrase/transposase/recombinase</fullName>
    </submittedName>
</protein>
<dbReference type="Pfam" id="PF02316">
    <property type="entry name" value="HTH_Tnp_Mu_1"/>
    <property type="match status" value="1"/>
</dbReference>
<feature type="domain" description="Integrase catalytic" evidence="1">
    <location>
        <begin position="274"/>
        <end position="477"/>
    </location>
</feature>
<dbReference type="AlphaFoldDB" id="A0ABD6GB10"/>
<dbReference type="Pfam" id="PF09299">
    <property type="entry name" value="Mu-transpos_C"/>
    <property type="match status" value="1"/>
</dbReference>
<evidence type="ECO:0000259" key="2">
    <source>
        <dbReference type="PROSITE" id="PS51702"/>
    </source>
</evidence>
<dbReference type="InterPro" id="IPR015378">
    <property type="entry name" value="Transposase-like_Mu_C"/>
</dbReference>
<dbReference type="InterPro" id="IPR012337">
    <property type="entry name" value="RNaseH-like_sf"/>
</dbReference>
<dbReference type="PROSITE" id="PS51702">
    <property type="entry name" value="HTH_MU"/>
    <property type="match status" value="1"/>
</dbReference>
<dbReference type="SUPFAM" id="SSF53098">
    <property type="entry name" value="Ribonuclease H-like"/>
    <property type="match status" value="1"/>
</dbReference>
<name>A0ABD6GB10_AGRVI</name>
<organism evidence="3 4">
    <name type="scientific">Agrobacterium vitis</name>
    <name type="common">Rhizobium vitis</name>
    <dbReference type="NCBI Taxonomy" id="373"/>
    <lineage>
        <taxon>Bacteria</taxon>
        <taxon>Pseudomonadati</taxon>
        <taxon>Pseudomonadota</taxon>
        <taxon>Alphaproteobacteria</taxon>
        <taxon>Hyphomicrobiales</taxon>
        <taxon>Rhizobiaceae</taxon>
        <taxon>Rhizobium/Agrobacterium group</taxon>
        <taxon>Agrobacterium</taxon>
    </lineage>
</organism>
<accession>A0ABD6GB10</accession>
<reference evidence="3 4" key="1">
    <citation type="submission" date="2019-11" db="EMBL/GenBank/DDBJ databases">
        <title>Whole-genome sequencing of Allorhizobium vitis.</title>
        <authorList>
            <person name="Gan H.M."/>
            <person name="Savka M.A."/>
        </authorList>
    </citation>
    <scope>NUCLEOTIDE SEQUENCE [LARGE SCALE GENOMIC DNA]</scope>
    <source>
        <strain evidence="3 4">AB4</strain>
    </source>
</reference>